<organism evidence="1 3">
    <name type="scientific">Huberarchaeum crystalense</name>
    <dbReference type="NCBI Taxonomy" id="2014257"/>
    <lineage>
        <taxon>Archaea</taxon>
        <taxon>Candidatus Huberarchaeota</taxon>
        <taxon>Candidatus Huberarchaeia</taxon>
        <taxon>Candidatus Huberarchaeales</taxon>
        <taxon>Candidatus Huberarchaeaceae</taxon>
        <taxon>Candidatus Huberarchaeum</taxon>
    </lineage>
</organism>
<evidence type="ECO:0000313" key="2">
    <source>
        <dbReference type="EMBL" id="PIX28239.1"/>
    </source>
</evidence>
<feature type="non-terminal residue" evidence="1">
    <location>
        <position position="1"/>
    </location>
</feature>
<accession>A0A2H9M7X0</accession>
<sequence>GEYFMWAAHDDLWEPTYISEMVKVLDNNKSVVLAFCIKDDHFIERGCYYPAGIFLKGTIFKKALTFLTKSLHPIYVYGLIRTPVIKKIGWPISFKKLNRGTYASDALIPFRLIFKGDFYVVDKVLFHHRYMRKYTDIYMKSQKKLDIMRFFILNVLKLFLNIHEYFAKIRKIIFESDLKSHQKYFLVCVTLVLEFKLFIETLYHYFISFLKFVYNKNYRKECCESAVRYNPEFREKRGKKKKYQ</sequence>
<dbReference type="CDD" id="cd00761">
    <property type="entry name" value="Glyco_tranf_GTA_type"/>
    <property type="match status" value="1"/>
</dbReference>
<protein>
    <recommendedName>
        <fullName evidence="5">Glycosyltransferase 2-like domain-containing protein</fullName>
    </recommendedName>
</protein>
<reference evidence="3 4" key="2">
    <citation type="submission" date="2017-09" db="EMBL/GenBank/DDBJ databases">
        <title>Depth-based differentiation of microbial function through sediment-hosted aquifers and enrichment of novel symbionts in the deep terrestrial subsurface.</title>
        <authorList>
            <person name="Probst A.J."/>
            <person name="Ladd B."/>
            <person name="Jarett J.K."/>
            <person name="Geller-Mcgrath D.E."/>
            <person name="Sieber C.M.K."/>
            <person name="Emerson J.B."/>
            <person name="Anantharaman K."/>
            <person name="Thomas B.C."/>
            <person name="Malmstrom R."/>
            <person name="Stieglmeier M."/>
            <person name="Klingl A."/>
            <person name="Woyke T."/>
            <person name="Ryan C.M."/>
            <person name="Banfield J.F."/>
        </authorList>
    </citation>
    <scope>NUCLEOTIDE SEQUENCE [LARGE SCALE GENOMIC DNA]</scope>
</reference>
<proteinExistence type="predicted"/>
<evidence type="ECO:0008006" key="5">
    <source>
        <dbReference type="Google" id="ProtNLM"/>
    </source>
</evidence>
<dbReference type="AlphaFoldDB" id="A0A2H9M7X0"/>
<dbReference type="SUPFAM" id="SSF53448">
    <property type="entry name" value="Nucleotide-diphospho-sugar transferases"/>
    <property type="match status" value="1"/>
</dbReference>
<accession>A0A2H9N2W1</accession>
<dbReference type="EMBL" id="PFIH01000018">
    <property type="protein sequence ID" value="PIX28239.1"/>
    <property type="molecule type" value="Genomic_DNA"/>
</dbReference>
<dbReference type="Proteomes" id="UP000231449">
    <property type="component" value="Unassembled WGS sequence"/>
</dbReference>
<dbReference type="Gene3D" id="3.90.550.10">
    <property type="entry name" value="Spore Coat Polysaccharide Biosynthesis Protein SpsA, Chain A"/>
    <property type="match status" value="1"/>
</dbReference>
<name>A0A2H9M7X0_HUBC1</name>
<dbReference type="InterPro" id="IPR029044">
    <property type="entry name" value="Nucleotide-diphossugar_trans"/>
</dbReference>
<evidence type="ECO:0000313" key="4">
    <source>
        <dbReference type="Proteomes" id="UP000231449"/>
    </source>
</evidence>
<gene>
    <name evidence="1" type="ORF">COS22_01725</name>
    <name evidence="2" type="ORF">COZ66_00495</name>
</gene>
<dbReference type="EMBL" id="PETW01000028">
    <property type="protein sequence ID" value="PIV46379.1"/>
    <property type="molecule type" value="Genomic_DNA"/>
</dbReference>
<evidence type="ECO:0000313" key="3">
    <source>
        <dbReference type="Proteomes" id="UP000230477"/>
    </source>
</evidence>
<comment type="caution">
    <text evidence="1">The sequence shown here is derived from an EMBL/GenBank/DDBJ whole genome shotgun (WGS) entry which is preliminary data.</text>
</comment>
<evidence type="ECO:0000313" key="1">
    <source>
        <dbReference type="EMBL" id="PIV46379.1"/>
    </source>
</evidence>
<dbReference type="Proteomes" id="UP000230477">
    <property type="component" value="Unassembled WGS sequence"/>
</dbReference>
<reference evidence="1" key="1">
    <citation type="submission" date="2017-09" db="EMBL/GenBank/DDBJ databases">
        <title>Depth-based differentiation of microbial function through sediment-hosted aquifers and enrichment of novel symbionts in the deep terrestrial subsurface.</title>
        <authorList>
            <person name="Probst A.J."/>
            <person name="Ladd B."/>
            <person name="Jarett J.K."/>
            <person name="Geller-Mcgrath D.E."/>
            <person name="Sieber C.M."/>
            <person name="Emerson J.B."/>
            <person name="Anantharaman K."/>
            <person name="Thomas B.C."/>
            <person name="Malmstrom R."/>
            <person name="Stieglmeier M."/>
            <person name="Klingl A."/>
            <person name="Woyke T."/>
            <person name="Ryan C.M."/>
            <person name="Banfield J.F."/>
        </authorList>
    </citation>
    <scope>NUCLEOTIDE SEQUENCE [LARGE SCALE GENOMIC DNA]</scope>
    <source>
        <strain evidence="1">CG02_land_8_20_14_3_00_31_209</strain>
        <strain evidence="2">CG_4_8_14_3_um_filter</strain>
    </source>
</reference>